<proteinExistence type="inferred from homology"/>
<evidence type="ECO:0000256" key="8">
    <source>
        <dbReference type="ARBA" id="ARBA00023235"/>
    </source>
</evidence>
<dbReference type="CDD" id="cd05247">
    <property type="entry name" value="UDP_G4E_1_SDR_e"/>
    <property type="match status" value="1"/>
</dbReference>
<dbReference type="NCBIfam" id="TIGR01179">
    <property type="entry name" value="galE"/>
    <property type="match status" value="1"/>
</dbReference>
<evidence type="ECO:0000256" key="1">
    <source>
        <dbReference type="ARBA" id="ARBA00000083"/>
    </source>
</evidence>
<evidence type="ECO:0000256" key="10">
    <source>
        <dbReference type="RuleBase" id="RU366046"/>
    </source>
</evidence>
<comment type="cofactor">
    <cofactor evidence="2 10">
        <name>NAD(+)</name>
        <dbReference type="ChEBI" id="CHEBI:57540"/>
    </cofactor>
</comment>
<dbReference type="SUPFAM" id="SSF51735">
    <property type="entry name" value="NAD(P)-binding Rossmann-fold domains"/>
    <property type="match status" value="1"/>
</dbReference>
<comment type="catalytic activity">
    <reaction evidence="1 10">
        <text>UDP-alpha-D-glucose = UDP-alpha-D-galactose</text>
        <dbReference type="Rhea" id="RHEA:22168"/>
        <dbReference type="ChEBI" id="CHEBI:58885"/>
        <dbReference type="ChEBI" id="CHEBI:66914"/>
        <dbReference type="EC" id="5.1.3.2"/>
    </reaction>
</comment>
<evidence type="ECO:0000313" key="12">
    <source>
        <dbReference type="EMBL" id="APH54923.1"/>
    </source>
</evidence>
<comment type="pathway">
    <text evidence="3 10">Carbohydrate metabolism; galactose metabolism.</text>
</comment>
<dbReference type="Gene3D" id="3.90.25.10">
    <property type="entry name" value="UDP-galactose 4-epimerase, domain 1"/>
    <property type="match status" value="1"/>
</dbReference>
<dbReference type="GO" id="GO:0003978">
    <property type="term" value="F:UDP-glucose 4-epimerase activity"/>
    <property type="evidence" value="ECO:0007669"/>
    <property type="project" value="UniProtKB-UniRule"/>
</dbReference>
<comment type="subunit">
    <text evidence="10">Homodimer.</text>
</comment>
<evidence type="ECO:0000256" key="2">
    <source>
        <dbReference type="ARBA" id="ARBA00001911"/>
    </source>
</evidence>
<evidence type="ECO:0000256" key="7">
    <source>
        <dbReference type="ARBA" id="ARBA00023027"/>
    </source>
</evidence>
<name>A0AAC9KER2_9PROT</name>
<dbReference type="AlphaFoldDB" id="A0AAC9KER2"/>
<reference evidence="13" key="1">
    <citation type="submission" date="2016-11" db="EMBL/GenBank/DDBJ databases">
        <title>Comparative genomic and phenotypic analysis of Granulibacter bethesdensis clinical isolates from patients with chronic granulomatous disease.</title>
        <authorList>
            <person name="Zarember K.A."/>
            <person name="Porcella S.F."/>
            <person name="Chu J."/>
            <person name="Ding L."/>
            <person name="Dahlstrom E."/>
            <person name="Barbian K."/>
            <person name="Martens C."/>
            <person name="Sykora L."/>
            <person name="Kramer S."/>
            <person name="Pettinato A.M."/>
            <person name="Hong H."/>
            <person name="Wald G."/>
            <person name="Berg L.J."/>
            <person name="Rogge L.S."/>
            <person name="Greenberg D.E."/>
            <person name="Falcone E.L."/>
            <person name="Neves J.F."/>
            <person name="Simoes M.J."/>
            <person name="Casal M."/>
            <person name="Rodriguez-Lopez F.C."/>
            <person name="Zelazny A."/>
            <person name="Gallin J.I."/>
            <person name="Holland S.M."/>
        </authorList>
    </citation>
    <scope>NUCLEOTIDE SEQUENCE [LARGE SCALE GENOMIC DNA]</scope>
    <source>
        <strain evidence="13">NIH9.1</strain>
    </source>
</reference>
<feature type="domain" description="NAD-dependent epimerase/dehydratase" evidence="11">
    <location>
        <begin position="18"/>
        <end position="264"/>
    </location>
</feature>
<dbReference type="GO" id="GO:0033499">
    <property type="term" value="P:galactose catabolic process via UDP-galactose, Leloir pathway"/>
    <property type="evidence" value="ECO:0007669"/>
    <property type="project" value="TreeGrafter"/>
</dbReference>
<dbReference type="InterPro" id="IPR005886">
    <property type="entry name" value="UDP_G4E"/>
</dbReference>
<evidence type="ECO:0000256" key="9">
    <source>
        <dbReference type="ARBA" id="ARBA00023277"/>
    </source>
</evidence>
<dbReference type="InterPro" id="IPR036291">
    <property type="entry name" value="NAD(P)-bd_dom_sf"/>
</dbReference>
<keyword evidence="9 10" id="KW-0119">Carbohydrate metabolism</keyword>
<protein>
    <recommendedName>
        <fullName evidence="6 10">UDP-glucose 4-epimerase</fullName>
        <ecNumber evidence="5 10">5.1.3.2</ecNumber>
    </recommendedName>
</protein>
<evidence type="ECO:0000256" key="5">
    <source>
        <dbReference type="ARBA" id="ARBA00013189"/>
    </source>
</evidence>
<dbReference type="Proteomes" id="UP000182373">
    <property type="component" value="Chromosome"/>
</dbReference>
<dbReference type="Gene3D" id="3.40.50.720">
    <property type="entry name" value="NAD(P)-binding Rossmann-like Domain"/>
    <property type="match status" value="1"/>
</dbReference>
<evidence type="ECO:0000256" key="6">
    <source>
        <dbReference type="ARBA" id="ARBA00018569"/>
    </source>
</evidence>
<dbReference type="PANTHER" id="PTHR43725">
    <property type="entry name" value="UDP-GLUCOSE 4-EPIMERASE"/>
    <property type="match status" value="1"/>
</dbReference>
<evidence type="ECO:0000259" key="11">
    <source>
        <dbReference type="Pfam" id="PF01370"/>
    </source>
</evidence>
<evidence type="ECO:0000256" key="4">
    <source>
        <dbReference type="ARBA" id="ARBA00007637"/>
    </source>
</evidence>
<accession>A0AAC9KER2</accession>
<dbReference type="Pfam" id="PF01370">
    <property type="entry name" value="Epimerase"/>
    <property type="match status" value="1"/>
</dbReference>
<dbReference type="EC" id="5.1.3.2" evidence="5 10"/>
<comment type="similarity">
    <text evidence="4 10">Belongs to the NAD(P)-dependent epimerase/dehydratase family.</text>
</comment>
<gene>
    <name evidence="12" type="ORF">GbCGDNIH9_1626</name>
</gene>
<dbReference type="EMBL" id="CP018191">
    <property type="protein sequence ID" value="APH54923.1"/>
    <property type="molecule type" value="Genomic_DNA"/>
</dbReference>
<evidence type="ECO:0000313" key="13">
    <source>
        <dbReference type="Proteomes" id="UP000182373"/>
    </source>
</evidence>
<keyword evidence="8 10" id="KW-0413">Isomerase</keyword>
<dbReference type="PANTHER" id="PTHR43725:SF53">
    <property type="entry name" value="UDP-ARABINOSE 4-EPIMERASE 1"/>
    <property type="match status" value="1"/>
</dbReference>
<sequence length="342" mass="37356">MMNETVSGVSPHRPLRLLVTGGAGYVGSHTVWALHDRGDEVTVYDSLIQGHRQALPPGVRLVVADLADETTLHTTLADGQWDGVLHFAARSLVGESMVNPMLYMNQNAALGFKLIEACVQHKVPRFILSSTAALFGHHDETLIDENAAIQPGSPYGESKLMIERALSWADRIHGLRYACLRYFNAAGADPEGRSGEDHDPETHLIPLVIDAALGLRPEIRVFGNDYPTRDGTCIRDYIHVSDLAQAHLAALTRIDQGSTVYNLGNGAGSSVMEVIRSVERVSSLTVPMRIEARRPGDPAVLVASADKIRRETGWTPRFPHLDDIVATALAWRRAHPQGFEAS</sequence>
<organism evidence="12 13">
    <name type="scientific">Granulibacter bethesdensis</name>
    <dbReference type="NCBI Taxonomy" id="364410"/>
    <lineage>
        <taxon>Bacteria</taxon>
        <taxon>Pseudomonadati</taxon>
        <taxon>Pseudomonadota</taxon>
        <taxon>Alphaproteobacteria</taxon>
        <taxon>Acetobacterales</taxon>
        <taxon>Acetobacteraceae</taxon>
        <taxon>Granulibacter</taxon>
    </lineage>
</organism>
<dbReference type="InterPro" id="IPR001509">
    <property type="entry name" value="Epimerase_deHydtase"/>
</dbReference>
<evidence type="ECO:0000256" key="3">
    <source>
        <dbReference type="ARBA" id="ARBA00004947"/>
    </source>
</evidence>
<keyword evidence="7 10" id="KW-0520">NAD</keyword>